<keyword evidence="3" id="KW-1185">Reference proteome</keyword>
<organism evidence="2 3">
    <name type="scientific">Poriferisphaera corsica</name>
    <dbReference type="NCBI Taxonomy" id="2528020"/>
    <lineage>
        <taxon>Bacteria</taxon>
        <taxon>Pseudomonadati</taxon>
        <taxon>Planctomycetota</taxon>
        <taxon>Phycisphaerae</taxon>
        <taxon>Phycisphaerales</taxon>
        <taxon>Phycisphaeraceae</taxon>
        <taxon>Poriferisphaera</taxon>
    </lineage>
</organism>
<proteinExistence type="predicted"/>
<keyword evidence="1" id="KW-0732">Signal</keyword>
<accession>A0A517YRQ4</accession>
<dbReference type="Proteomes" id="UP000317369">
    <property type="component" value="Chromosome"/>
</dbReference>
<evidence type="ECO:0008006" key="4">
    <source>
        <dbReference type="Google" id="ProtNLM"/>
    </source>
</evidence>
<dbReference type="KEGG" id="pcor:KS4_09320"/>
<protein>
    <recommendedName>
        <fullName evidence="4">Soluble cytochrome b562</fullName>
    </recommendedName>
</protein>
<gene>
    <name evidence="2" type="ORF">KS4_09320</name>
</gene>
<dbReference type="EMBL" id="CP036425">
    <property type="protein sequence ID" value="QDU32893.1"/>
    <property type="molecule type" value="Genomic_DNA"/>
</dbReference>
<dbReference type="AlphaFoldDB" id="A0A517YRQ4"/>
<dbReference type="RefSeq" id="WP_145075140.1">
    <property type="nucleotide sequence ID" value="NZ_CP036425.1"/>
</dbReference>
<sequence length="155" mass="17475" precursor="true">MSTPTMRRRLPLFILLATLSLGFWSLTSSANDRAEPADKDEALEHAMEELKDLFRDLNKTLRADGQEQQAADITAEMLKHILTAKDQAHVVHIIEDASPAEQPKLIAEYRIQMNDVIINLAQAENALLLGNKKQAAQFLSEVKQTQRASHKKFKD</sequence>
<evidence type="ECO:0000256" key="1">
    <source>
        <dbReference type="SAM" id="SignalP"/>
    </source>
</evidence>
<reference evidence="2 3" key="1">
    <citation type="submission" date="2019-02" db="EMBL/GenBank/DDBJ databases">
        <title>Deep-cultivation of Planctomycetes and their phenomic and genomic characterization uncovers novel biology.</title>
        <authorList>
            <person name="Wiegand S."/>
            <person name="Jogler M."/>
            <person name="Boedeker C."/>
            <person name="Pinto D."/>
            <person name="Vollmers J."/>
            <person name="Rivas-Marin E."/>
            <person name="Kohn T."/>
            <person name="Peeters S.H."/>
            <person name="Heuer A."/>
            <person name="Rast P."/>
            <person name="Oberbeckmann S."/>
            <person name="Bunk B."/>
            <person name="Jeske O."/>
            <person name="Meyerdierks A."/>
            <person name="Storesund J.E."/>
            <person name="Kallscheuer N."/>
            <person name="Luecker S."/>
            <person name="Lage O.M."/>
            <person name="Pohl T."/>
            <person name="Merkel B.J."/>
            <person name="Hornburger P."/>
            <person name="Mueller R.-W."/>
            <person name="Bruemmer F."/>
            <person name="Labrenz M."/>
            <person name="Spormann A.M."/>
            <person name="Op den Camp H."/>
            <person name="Overmann J."/>
            <person name="Amann R."/>
            <person name="Jetten M.S.M."/>
            <person name="Mascher T."/>
            <person name="Medema M.H."/>
            <person name="Devos D.P."/>
            <person name="Kaster A.-K."/>
            <person name="Ovreas L."/>
            <person name="Rohde M."/>
            <person name="Galperin M.Y."/>
            <person name="Jogler C."/>
        </authorList>
    </citation>
    <scope>NUCLEOTIDE SEQUENCE [LARGE SCALE GENOMIC DNA]</scope>
    <source>
        <strain evidence="2 3">KS4</strain>
    </source>
</reference>
<feature type="chain" id="PRO_5021969324" description="Soluble cytochrome b562" evidence="1">
    <location>
        <begin position="31"/>
        <end position="155"/>
    </location>
</feature>
<feature type="signal peptide" evidence="1">
    <location>
        <begin position="1"/>
        <end position="30"/>
    </location>
</feature>
<name>A0A517YRQ4_9BACT</name>
<dbReference type="Gene3D" id="1.20.120.10">
    <property type="entry name" value="Cytochrome c/b562"/>
    <property type="match status" value="1"/>
</dbReference>
<evidence type="ECO:0000313" key="2">
    <source>
        <dbReference type="EMBL" id="QDU32893.1"/>
    </source>
</evidence>
<evidence type="ECO:0000313" key="3">
    <source>
        <dbReference type="Proteomes" id="UP000317369"/>
    </source>
</evidence>